<evidence type="ECO:0000259" key="2">
    <source>
        <dbReference type="SMART" id="SM00646"/>
    </source>
</evidence>
<dbReference type="AlphaFoldDB" id="A0A2S0M4X4"/>
<dbReference type="InterPro" id="IPR002508">
    <property type="entry name" value="MurNAc-LAA_cat"/>
</dbReference>
<evidence type="ECO:0000313" key="4">
    <source>
        <dbReference type="Proteomes" id="UP000238358"/>
    </source>
</evidence>
<gene>
    <name evidence="3" type="ORF">C6Y28_01980</name>
</gene>
<dbReference type="RefSeq" id="WP_027895285.1">
    <property type="nucleotide sequence ID" value="NZ_CP027569.1"/>
</dbReference>
<dbReference type="Pfam" id="PF01520">
    <property type="entry name" value="Amidase_3"/>
    <property type="match status" value="1"/>
</dbReference>
<dbReference type="SUPFAM" id="SSF53187">
    <property type="entry name" value="Zn-dependent exopeptidases"/>
    <property type="match status" value="1"/>
</dbReference>
<organism evidence="3 4">
    <name type="scientific">Megasphaera elsdenii</name>
    <dbReference type="NCBI Taxonomy" id="907"/>
    <lineage>
        <taxon>Bacteria</taxon>
        <taxon>Bacillati</taxon>
        <taxon>Bacillota</taxon>
        <taxon>Negativicutes</taxon>
        <taxon>Veillonellales</taxon>
        <taxon>Veillonellaceae</taxon>
        <taxon>Megasphaera</taxon>
    </lineage>
</organism>
<evidence type="ECO:0000256" key="1">
    <source>
        <dbReference type="ARBA" id="ARBA00022801"/>
    </source>
</evidence>
<evidence type="ECO:0000313" key="3">
    <source>
        <dbReference type="EMBL" id="AVO26488.1"/>
    </source>
</evidence>
<dbReference type="Gene3D" id="3.40.630.40">
    <property type="entry name" value="Zn-dependent exopeptidases"/>
    <property type="match status" value="1"/>
</dbReference>
<dbReference type="EMBL" id="CP027569">
    <property type="protein sequence ID" value="AVO26488.1"/>
    <property type="molecule type" value="Genomic_DNA"/>
</dbReference>
<dbReference type="InterPro" id="IPR050695">
    <property type="entry name" value="N-acetylmuramoyl_amidase_3"/>
</dbReference>
<proteinExistence type="predicted"/>
<dbReference type="PANTHER" id="PTHR30404:SF0">
    <property type="entry name" value="N-ACETYLMURAMOYL-L-ALANINE AMIDASE AMIC"/>
    <property type="match status" value="1"/>
</dbReference>
<protein>
    <submittedName>
        <fullName evidence="3">N-acetylmuramoyl-L-alanine amidase</fullName>
    </submittedName>
</protein>
<name>A0A2S0M4X4_MEGEL</name>
<feature type="domain" description="MurNAc-LAA" evidence="2">
    <location>
        <begin position="60"/>
        <end position="167"/>
    </location>
</feature>
<reference evidence="3 4" key="1">
    <citation type="journal article" date="2018" name="Genome Announc.">
        <title>Complete genomes of two Megasphaera elsdenii strains, NCIMB 702410 and ATCC 25940.</title>
        <authorList>
            <person name="Hatmaker E.A."/>
            <person name="O'Dell K."/>
            <person name="Riley L.A."/>
            <person name="Klingeman D.M."/>
            <person name="Guss A.M."/>
        </authorList>
    </citation>
    <scope>NUCLEOTIDE SEQUENCE [LARGE SCALE GENOMIC DNA]</scope>
    <source>
        <strain evidence="3 4">NCIMB702410</strain>
    </source>
</reference>
<dbReference type="OrthoDB" id="9180606at2"/>
<dbReference type="PANTHER" id="PTHR30404">
    <property type="entry name" value="N-ACETYLMURAMOYL-L-ALANINE AMIDASE"/>
    <property type="match status" value="1"/>
</dbReference>
<dbReference type="SMART" id="SM00646">
    <property type="entry name" value="Ami_3"/>
    <property type="match status" value="1"/>
</dbReference>
<dbReference type="GO" id="GO:0030288">
    <property type="term" value="C:outer membrane-bounded periplasmic space"/>
    <property type="evidence" value="ECO:0007669"/>
    <property type="project" value="TreeGrafter"/>
</dbReference>
<keyword evidence="1" id="KW-0378">Hydrolase</keyword>
<dbReference type="CDD" id="cd02696">
    <property type="entry name" value="MurNAc-LAA"/>
    <property type="match status" value="1"/>
</dbReference>
<dbReference type="GO" id="GO:0008745">
    <property type="term" value="F:N-acetylmuramoyl-L-alanine amidase activity"/>
    <property type="evidence" value="ECO:0007669"/>
    <property type="project" value="InterPro"/>
</dbReference>
<sequence length="180" mass="19876">MKVYLNAGHDRQLDSGAVNADLGLRECDAAYELTMQVKQYLERNGMDVLLGQSDNLYDICDEANDADADIFVSIHFNAFNKRASGTETCISGTTASLLLGHSIQSNIVTALKLPNRGLKEHAEFFVLRSTAMPAVLLEICFIDNNNDWRRYVRCQDDVARAIATGIMQYPGIANTQQLAA</sequence>
<dbReference type="GO" id="GO:0009253">
    <property type="term" value="P:peptidoglycan catabolic process"/>
    <property type="evidence" value="ECO:0007669"/>
    <property type="project" value="InterPro"/>
</dbReference>
<dbReference type="Proteomes" id="UP000238358">
    <property type="component" value="Chromosome"/>
</dbReference>
<accession>A0A2S0M4X4</accession>